<dbReference type="InterPro" id="IPR041426">
    <property type="entry name" value="Mos1_HTH"/>
</dbReference>
<evidence type="ECO:0000313" key="3">
    <source>
        <dbReference type="Ensembl" id="ENSSFAP00005037530.1"/>
    </source>
</evidence>
<dbReference type="PANTHER" id="PTHR46060">
    <property type="entry name" value="MARINER MOS1 TRANSPOSASE-LIKE PROTEIN"/>
    <property type="match status" value="1"/>
</dbReference>
<evidence type="ECO:0000259" key="2">
    <source>
        <dbReference type="Pfam" id="PF17906"/>
    </source>
</evidence>
<dbReference type="Ensembl" id="ENSSFAT00005038926.1">
    <property type="protein sequence ID" value="ENSSFAP00005037530.1"/>
    <property type="gene ID" value="ENSSFAG00005018879.1"/>
</dbReference>
<protein>
    <recommendedName>
        <fullName evidence="2">Mos1 transposase HTH domain-containing protein</fullName>
    </recommendedName>
</protein>
<reference evidence="3" key="2">
    <citation type="submission" date="2025-08" db="UniProtKB">
        <authorList>
            <consortium name="Ensembl"/>
        </authorList>
    </citation>
    <scope>IDENTIFICATION</scope>
</reference>
<dbReference type="AlphaFoldDB" id="A0A672I955"/>
<feature type="domain" description="Mos1 transposase HTH" evidence="2">
    <location>
        <begin position="8"/>
        <end position="51"/>
    </location>
</feature>
<reference evidence="3" key="1">
    <citation type="submission" date="2019-06" db="EMBL/GenBank/DDBJ databases">
        <authorList>
            <consortium name="Wellcome Sanger Institute Data Sharing"/>
        </authorList>
    </citation>
    <scope>NUCLEOTIDE SEQUENCE [LARGE SCALE GENOMIC DNA]</scope>
</reference>
<dbReference type="InterPro" id="IPR052709">
    <property type="entry name" value="Transposase-MT_Hybrid"/>
</dbReference>
<proteinExistence type="predicted"/>
<dbReference type="Pfam" id="PF17906">
    <property type="entry name" value="HTH_48"/>
    <property type="match status" value="1"/>
</dbReference>
<dbReference type="OMA" id="HLQCEAG"/>
<reference evidence="3" key="3">
    <citation type="submission" date="2025-09" db="UniProtKB">
        <authorList>
            <consortium name="Ensembl"/>
        </authorList>
    </citation>
    <scope>IDENTIFICATION</scope>
</reference>
<sequence length="207" mass="23140">LSDHLEQRANIKFCLLLGKTAAETLTLLQQAYKDDALGKTQVYEWFGWFKKDQMSIEGQPKSGRPSTSRTAAVVREIEVAVMADRRRSIEEVADLTGISWSSYQRIISQDLGLHRVSAKMVPCLLIPEQKETGMDMCRQIKRQLEDDTGLLSKVITRCGATGMIQRPNSSPASGNTMDPLGQRKRVKSAQTQNNADLLPRCAGYRPQ</sequence>
<dbReference type="PANTHER" id="PTHR46060:SF1">
    <property type="entry name" value="MARINER MOS1 TRANSPOSASE-LIKE PROTEIN"/>
    <property type="match status" value="1"/>
</dbReference>
<organism evidence="3 4">
    <name type="scientific">Salarias fasciatus</name>
    <name type="common">Jewelled blenny</name>
    <name type="synonym">Blennius fasciatus</name>
    <dbReference type="NCBI Taxonomy" id="181472"/>
    <lineage>
        <taxon>Eukaryota</taxon>
        <taxon>Metazoa</taxon>
        <taxon>Chordata</taxon>
        <taxon>Craniata</taxon>
        <taxon>Vertebrata</taxon>
        <taxon>Euteleostomi</taxon>
        <taxon>Actinopterygii</taxon>
        <taxon>Neopterygii</taxon>
        <taxon>Teleostei</taxon>
        <taxon>Neoteleostei</taxon>
        <taxon>Acanthomorphata</taxon>
        <taxon>Ovalentaria</taxon>
        <taxon>Blenniimorphae</taxon>
        <taxon>Blenniiformes</taxon>
        <taxon>Blennioidei</taxon>
        <taxon>Blenniidae</taxon>
        <taxon>Salariinae</taxon>
        <taxon>Salarias</taxon>
    </lineage>
</organism>
<dbReference type="InParanoid" id="A0A672I955"/>
<name>A0A672I955_SALFA</name>
<dbReference type="Proteomes" id="UP000472267">
    <property type="component" value="Chromosome 6"/>
</dbReference>
<feature type="compositionally biased region" description="Polar residues" evidence="1">
    <location>
        <begin position="166"/>
        <end position="176"/>
    </location>
</feature>
<feature type="region of interest" description="Disordered" evidence="1">
    <location>
        <begin position="162"/>
        <end position="207"/>
    </location>
</feature>
<dbReference type="Gene3D" id="1.10.10.1450">
    <property type="match status" value="1"/>
</dbReference>
<evidence type="ECO:0000313" key="4">
    <source>
        <dbReference type="Proteomes" id="UP000472267"/>
    </source>
</evidence>
<evidence type="ECO:0000256" key="1">
    <source>
        <dbReference type="SAM" id="MobiDB-lite"/>
    </source>
</evidence>
<accession>A0A672I955</accession>
<keyword evidence="4" id="KW-1185">Reference proteome</keyword>